<keyword evidence="9" id="KW-1185">Reference proteome</keyword>
<dbReference type="Gene3D" id="3.30.470.10">
    <property type="match status" value="1"/>
</dbReference>
<dbReference type="InterPro" id="IPR005786">
    <property type="entry name" value="B_amino_transII"/>
</dbReference>
<dbReference type="GO" id="GO:0009081">
    <property type="term" value="P:branched-chain amino acid metabolic process"/>
    <property type="evidence" value="ECO:0007669"/>
    <property type="project" value="InterPro"/>
</dbReference>
<dbReference type="AlphaFoldDB" id="A0AAD6HLC6"/>
<dbReference type="InterPro" id="IPR043131">
    <property type="entry name" value="BCAT-like_N"/>
</dbReference>
<gene>
    <name evidence="8" type="ORF">N7493_005982</name>
</gene>
<dbReference type="InterPro" id="IPR036038">
    <property type="entry name" value="Aminotransferase-like"/>
</dbReference>
<comment type="similarity">
    <text evidence="3">Belongs to the class-IV pyridoxal-phosphate-dependent aminotransferase family.</text>
</comment>
<evidence type="ECO:0000256" key="2">
    <source>
        <dbReference type="ARBA" id="ARBA00005179"/>
    </source>
</evidence>
<dbReference type="InterPro" id="IPR033939">
    <property type="entry name" value="BCAT_family"/>
</dbReference>
<evidence type="ECO:0000256" key="4">
    <source>
        <dbReference type="ARBA" id="ARBA00022576"/>
    </source>
</evidence>
<keyword evidence="5" id="KW-0808">Transferase</keyword>
<dbReference type="SUPFAM" id="SSF56752">
    <property type="entry name" value="D-aminoacid aminotransferase-like PLP-dependent enzymes"/>
    <property type="match status" value="1"/>
</dbReference>
<dbReference type="EMBL" id="JAQJAN010000007">
    <property type="protein sequence ID" value="KAJ5726955.1"/>
    <property type="molecule type" value="Genomic_DNA"/>
</dbReference>
<evidence type="ECO:0000256" key="5">
    <source>
        <dbReference type="ARBA" id="ARBA00022679"/>
    </source>
</evidence>
<dbReference type="Pfam" id="PF01063">
    <property type="entry name" value="Aminotran_4"/>
    <property type="match status" value="1"/>
</dbReference>
<protein>
    <submittedName>
        <fullName evidence="8">Branched-chain amino acid aminotransferase II</fullName>
    </submittedName>
</protein>
<dbReference type="InterPro" id="IPR043132">
    <property type="entry name" value="BCAT-like_C"/>
</dbReference>
<keyword evidence="6" id="KW-0663">Pyridoxal phosphate</keyword>
<reference evidence="8" key="1">
    <citation type="journal article" date="2023" name="IMA Fungus">
        <title>Comparative genomic study of the Penicillium genus elucidates a diverse pangenome and 15 lateral gene transfer events.</title>
        <authorList>
            <person name="Petersen C."/>
            <person name="Sorensen T."/>
            <person name="Nielsen M.R."/>
            <person name="Sondergaard T.E."/>
            <person name="Sorensen J.L."/>
            <person name="Fitzpatrick D.A."/>
            <person name="Frisvad J.C."/>
            <person name="Nielsen K.L."/>
        </authorList>
    </citation>
    <scope>NUCLEOTIDE SEQUENCE</scope>
    <source>
        <strain evidence="8">IBT 17514</strain>
    </source>
</reference>
<dbReference type="PANTHER" id="PTHR42825:SF2">
    <property type="entry name" value="BRANCHED-CHAIN-AMINO-ACID AMINOTRANSFERASE 3, CHLOROPLASTIC-RELATED"/>
    <property type="match status" value="1"/>
</dbReference>
<keyword evidence="4 8" id="KW-0032">Aminotransferase</keyword>
<dbReference type="GO" id="GO:0004084">
    <property type="term" value="F:branched-chain-amino-acid transaminase activity"/>
    <property type="evidence" value="ECO:0007669"/>
    <property type="project" value="InterPro"/>
</dbReference>
<dbReference type="FunFam" id="3.20.10.10:FF:000010">
    <property type="entry name" value="Branched-chain amino acid aminotransferase"/>
    <property type="match status" value="1"/>
</dbReference>
<evidence type="ECO:0000256" key="3">
    <source>
        <dbReference type="ARBA" id="ARBA00009320"/>
    </source>
</evidence>
<sequence>MTFPPAPAPDVDWTQLGFAVSDLVNGHIESTYSVEEGKWSPLKLVADPYLRVHGLAPALNYGQQVYEGLKAYRTSNGKIKIFRPHFHAARMQHSADVVSIPPVPIDHFIAAVNAAVAKNAEWVPPYESGASMYIRPVLFGSSGHFALTPPAEYTFCVYVQPFSTYHGVMALPAAVMEEFDRAAPKGTGHAKIGGNYAPVMKWSQQAMKQGFPMTLHLDSKTGEDIDEFSTSGFMGVRVKKQDGEPDQVALVVPKSDNIINSVTSDSLMALAKQLGYEVEHRTVKYTELSSFSEVMAVGTAAALVPIRSITHQSRGDNFVYTTETSAGPICQKLHSELTSVQRGDGEDPEAWCFEVKQALNGVNA</sequence>
<dbReference type="PIRSF" id="PIRSF006468">
    <property type="entry name" value="BCAT1"/>
    <property type="match status" value="1"/>
</dbReference>
<comment type="pathway">
    <text evidence="2">Secondary metabolite biosynthesis.</text>
</comment>
<dbReference type="Gene3D" id="3.20.10.10">
    <property type="entry name" value="D-amino Acid Aminotransferase, subunit A, domain 2"/>
    <property type="match status" value="1"/>
</dbReference>
<dbReference type="NCBIfam" id="TIGR01123">
    <property type="entry name" value="ilvE_II"/>
    <property type="match status" value="1"/>
</dbReference>
<organism evidence="8 9">
    <name type="scientific">Penicillium malachiteum</name>
    <dbReference type="NCBI Taxonomy" id="1324776"/>
    <lineage>
        <taxon>Eukaryota</taxon>
        <taxon>Fungi</taxon>
        <taxon>Dikarya</taxon>
        <taxon>Ascomycota</taxon>
        <taxon>Pezizomycotina</taxon>
        <taxon>Eurotiomycetes</taxon>
        <taxon>Eurotiomycetidae</taxon>
        <taxon>Eurotiales</taxon>
        <taxon>Aspergillaceae</taxon>
        <taxon>Penicillium</taxon>
    </lineage>
</organism>
<accession>A0AAD6HLC6</accession>
<dbReference type="CDD" id="cd01557">
    <property type="entry name" value="BCAT_beta_family"/>
    <property type="match status" value="1"/>
</dbReference>
<proteinExistence type="inferred from homology"/>
<evidence type="ECO:0000313" key="9">
    <source>
        <dbReference type="Proteomes" id="UP001215712"/>
    </source>
</evidence>
<dbReference type="PANTHER" id="PTHR42825">
    <property type="entry name" value="AMINO ACID AMINOTRANSFERASE"/>
    <property type="match status" value="1"/>
</dbReference>
<comment type="caution">
    <text evidence="8">The sequence shown here is derived from an EMBL/GenBank/DDBJ whole genome shotgun (WGS) entry which is preliminary data.</text>
</comment>
<evidence type="ECO:0000313" key="8">
    <source>
        <dbReference type="EMBL" id="KAJ5726955.1"/>
    </source>
</evidence>
<dbReference type="Proteomes" id="UP001215712">
    <property type="component" value="Unassembled WGS sequence"/>
</dbReference>
<evidence type="ECO:0000256" key="7">
    <source>
        <dbReference type="PIRSR" id="PIRSR006468-1"/>
    </source>
</evidence>
<feature type="modified residue" description="N6-(pyridoxal phosphate)lysine" evidence="7">
    <location>
        <position position="191"/>
    </location>
</feature>
<dbReference type="FunFam" id="3.30.470.10:FF:000004">
    <property type="entry name" value="Branched-chain-amino-acid aminotransferase"/>
    <property type="match status" value="1"/>
</dbReference>
<reference evidence="8" key="2">
    <citation type="submission" date="2023-01" db="EMBL/GenBank/DDBJ databases">
        <authorList>
            <person name="Petersen C."/>
        </authorList>
    </citation>
    <scope>NUCLEOTIDE SEQUENCE</scope>
    <source>
        <strain evidence="8">IBT 17514</strain>
    </source>
</reference>
<evidence type="ECO:0000256" key="1">
    <source>
        <dbReference type="ARBA" id="ARBA00001933"/>
    </source>
</evidence>
<name>A0AAD6HLC6_9EURO</name>
<comment type="cofactor">
    <cofactor evidence="1">
        <name>pyridoxal 5'-phosphate</name>
        <dbReference type="ChEBI" id="CHEBI:597326"/>
    </cofactor>
</comment>
<evidence type="ECO:0000256" key="6">
    <source>
        <dbReference type="ARBA" id="ARBA00022898"/>
    </source>
</evidence>
<dbReference type="InterPro" id="IPR001544">
    <property type="entry name" value="Aminotrans_IV"/>
</dbReference>